<name>A0A6M4JAX6_9MOLU</name>
<dbReference type="InterPro" id="IPR027417">
    <property type="entry name" value="P-loop_NTPase"/>
</dbReference>
<dbReference type="GO" id="GO:0004386">
    <property type="term" value="F:helicase activity"/>
    <property type="evidence" value="ECO:0007669"/>
    <property type="project" value="UniProtKB-KW"/>
</dbReference>
<dbReference type="AlphaFoldDB" id="A0A6M4JAX6"/>
<evidence type="ECO:0000313" key="3">
    <source>
        <dbReference type="Proteomes" id="UP000500686"/>
    </source>
</evidence>
<dbReference type="Gene3D" id="3.40.50.300">
    <property type="entry name" value="P-loop containing nucleotide triphosphate hydrolases"/>
    <property type="match status" value="1"/>
</dbReference>
<keyword evidence="2" id="KW-0378">Hydrolase</keyword>
<keyword evidence="3" id="KW-1185">Reference proteome</keyword>
<dbReference type="KEGG" id="mmir:HLA87_00255"/>
<reference evidence="2 3" key="1">
    <citation type="submission" date="2020-05" db="EMBL/GenBank/DDBJ databases">
        <title>Novel Mycoplasma species detected in Mirounga angustirostris (northern elephant seal) from the USA.</title>
        <authorList>
            <person name="Volokhov D.V."/>
        </authorList>
    </citation>
    <scope>NUCLEOTIDE SEQUENCE [LARGE SCALE GENOMIC DNA]</scope>
    <source>
        <strain evidence="2 3">Mirounga ES2806-GEN</strain>
    </source>
</reference>
<dbReference type="EMBL" id="CP053096">
    <property type="protein sequence ID" value="QJR43247.1"/>
    <property type="molecule type" value="Genomic_DNA"/>
</dbReference>
<dbReference type="RefSeq" id="WP_171110788.1">
    <property type="nucleotide sequence ID" value="NZ_CP053096.1"/>
</dbReference>
<sequence length="785" mass="92399">MKLINTQNRAVGELVDHCVKNYLSDKNTSNKIIEFKAPTGSGKTFMLANFIDKMITKNREINNGNQKIIFIIVTLSSADLPRQMENNIKDYLPYLQNRHINIQRQESPSTSDKNIKDKDVRFFAENEKVLIFGSSSFGKKRLFTEYGIFDAFLQQIENQDYKLIYIRDEAHHGGLINNKDTKDYEEKFESKVQKAANFVVKMTATPKGGYEQVIITEDQLRKDNIVLLKNNLMFNHGISRINFEEVSTEEILEVACKEFRNIKDNFYSDSKKEPGLVNINPAMLIQVTDKVSKNKEKFEKDLNIITNILEKNNLQYVKYFSGEKIDSKARNVKSLKEISKNNSDVDVIIFKVGPATGWNIPRACMLLQIRDVSSDTLNKQTIGRIKRNPNPNFYFDENSIANNYYIYSNKKEDTRETMIYKLKNVYETATFASGKINPLLLKQASNTQKYYDDVLSIMNKTEVLQLAKNYLDHLAKYHYLIAKETEIKEGKIVKKLIEEKIWNNIDLEIFCENSILENHKLFSIQLKNKLNNWFESEIMNFDNKISIHLFWYIIIKNYLNDIRGCHKKSVELLKKTSDQKEYILNFQKTLPIYLYNYKNKHDIMIVENIMKYAYVNTLKEKKHVHYFDSETELNFINHITSCLNDYPNYFEKVELWTRNAVFHGINFQYYEEFNDIKNSYPDFIIRYKNNHESHDLIIEVKDFENDYDENKTKNIITAFNNYIDEYKSNWITKDLSIIVAYVSESVDHKILFRGSSTSEKLNKILNHENKKPIWSVKDLFETISE</sequence>
<dbReference type="GO" id="GO:0016787">
    <property type="term" value="F:hydrolase activity"/>
    <property type="evidence" value="ECO:0007669"/>
    <property type="project" value="InterPro"/>
</dbReference>
<accession>A0A6M4JAX6</accession>
<dbReference type="GO" id="GO:0003677">
    <property type="term" value="F:DNA binding"/>
    <property type="evidence" value="ECO:0007669"/>
    <property type="project" value="InterPro"/>
</dbReference>
<dbReference type="GO" id="GO:0005524">
    <property type="term" value="F:ATP binding"/>
    <property type="evidence" value="ECO:0007669"/>
    <property type="project" value="InterPro"/>
</dbReference>
<keyword evidence="2" id="KW-0067">ATP-binding</keyword>
<proteinExistence type="predicted"/>
<dbReference type="Pfam" id="PF04851">
    <property type="entry name" value="ResIII"/>
    <property type="match status" value="1"/>
</dbReference>
<dbReference type="InterPro" id="IPR006935">
    <property type="entry name" value="Helicase/UvrB_N"/>
</dbReference>
<evidence type="ECO:0000313" key="2">
    <source>
        <dbReference type="EMBL" id="QJR43247.1"/>
    </source>
</evidence>
<dbReference type="REBASE" id="395449">
    <property type="entry name" value="Mmy2806ORF250P"/>
</dbReference>
<organism evidence="2 3">
    <name type="scientific">Mycoplasma miroungigenitalium</name>
    <dbReference type="NCBI Taxonomy" id="754515"/>
    <lineage>
        <taxon>Bacteria</taxon>
        <taxon>Bacillati</taxon>
        <taxon>Mycoplasmatota</taxon>
        <taxon>Mollicutes</taxon>
        <taxon>Mycoplasmataceae</taxon>
        <taxon>Mycoplasma</taxon>
    </lineage>
</organism>
<keyword evidence="2" id="KW-0547">Nucleotide-binding</keyword>
<evidence type="ECO:0000259" key="1">
    <source>
        <dbReference type="Pfam" id="PF04851"/>
    </source>
</evidence>
<dbReference type="SUPFAM" id="SSF52540">
    <property type="entry name" value="P-loop containing nucleoside triphosphate hydrolases"/>
    <property type="match status" value="1"/>
</dbReference>
<keyword evidence="2" id="KW-0347">Helicase</keyword>
<feature type="domain" description="Helicase/UvrB N-terminal" evidence="1">
    <location>
        <begin position="2"/>
        <end position="207"/>
    </location>
</feature>
<protein>
    <submittedName>
        <fullName evidence="2">DEAD/DEAH box helicase family protein</fullName>
    </submittedName>
</protein>
<dbReference type="Proteomes" id="UP000500686">
    <property type="component" value="Chromosome"/>
</dbReference>
<gene>
    <name evidence="2" type="ORF">HLA87_00255</name>
</gene>